<accession>A0ACB9J675</accession>
<proteinExistence type="predicted"/>
<evidence type="ECO:0000313" key="1">
    <source>
        <dbReference type="EMBL" id="KAI3815857.1"/>
    </source>
</evidence>
<sequence>MGLGRAVAFEYAHKNYKLKREGIEHVKNPRGKECKKLDFYTFAAREEREGSSHGTRGNQNPGLTNFVSRDSGTER</sequence>
<reference evidence="1 2" key="2">
    <citation type="journal article" date="2022" name="Mol. Ecol. Resour.">
        <title>The genomes of chicory, endive, great burdock and yacon provide insights into Asteraceae paleo-polyploidization history and plant inulin production.</title>
        <authorList>
            <person name="Fan W."/>
            <person name="Wang S."/>
            <person name="Wang H."/>
            <person name="Wang A."/>
            <person name="Jiang F."/>
            <person name="Liu H."/>
            <person name="Zhao H."/>
            <person name="Xu D."/>
            <person name="Zhang Y."/>
        </authorList>
    </citation>
    <scope>NUCLEOTIDE SEQUENCE [LARGE SCALE GENOMIC DNA]</scope>
    <source>
        <strain evidence="2">cv. Yunnan</strain>
        <tissue evidence="1">Leaves</tissue>
    </source>
</reference>
<keyword evidence="2" id="KW-1185">Reference proteome</keyword>
<evidence type="ECO:0000313" key="2">
    <source>
        <dbReference type="Proteomes" id="UP001056120"/>
    </source>
</evidence>
<comment type="caution">
    <text evidence="1">The sequence shown here is derived from an EMBL/GenBank/DDBJ whole genome shotgun (WGS) entry which is preliminary data.</text>
</comment>
<dbReference type="EMBL" id="CM042022">
    <property type="protein sequence ID" value="KAI3815857.1"/>
    <property type="molecule type" value="Genomic_DNA"/>
</dbReference>
<dbReference type="Proteomes" id="UP001056120">
    <property type="component" value="Linkage Group LG05"/>
</dbReference>
<organism evidence="1 2">
    <name type="scientific">Smallanthus sonchifolius</name>
    <dbReference type="NCBI Taxonomy" id="185202"/>
    <lineage>
        <taxon>Eukaryota</taxon>
        <taxon>Viridiplantae</taxon>
        <taxon>Streptophyta</taxon>
        <taxon>Embryophyta</taxon>
        <taxon>Tracheophyta</taxon>
        <taxon>Spermatophyta</taxon>
        <taxon>Magnoliopsida</taxon>
        <taxon>eudicotyledons</taxon>
        <taxon>Gunneridae</taxon>
        <taxon>Pentapetalae</taxon>
        <taxon>asterids</taxon>
        <taxon>campanulids</taxon>
        <taxon>Asterales</taxon>
        <taxon>Asteraceae</taxon>
        <taxon>Asteroideae</taxon>
        <taxon>Heliantheae alliance</taxon>
        <taxon>Millerieae</taxon>
        <taxon>Smallanthus</taxon>
    </lineage>
</organism>
<protein>
    <submittedName>
        <fullName evidence="1">Uncharacterized protein</fullName>
    </submittedName>
</protein>
<reference evidence="2" key="1">
    <citation type="journal article" date="2022" name="Mol. Ecol. Resour.">
        <title>The genomes of chicory, endive, great burdock and yacon provide insights into Asteraceae palaeo-polyploidization history and plant inulin production.</title>
        <authorList>
            <person name="Fan W."/>
            <person name="Wang S."/>
            <person name="Wang H."/>
            <person name="Wang A."/>
            <person name="Jiang F."/>
            <person name="Liu H."/>
            <person name="Zhao H."/>
            <person name="Xu D."/>
            <person name="Zhang Y."/>
        </authorList>
    </citation>
    <scope>NUCLEOTIDE SEQUENCE [LARGE SCALE GENOMIC DNA]</scope>
    <source>
        <strain evidence="2">cv. Yunnan</strain>
    </source>
</reference>
<name>A0ACB9J675_9ASTR</name>
<gene>
    <name evidence="1" type="ORF">L1987_15540</name>
</gene>